<feature type="domain" description="D-isomer specific 2-hydroxyacid dehydrogenase NAD-binding" evidence="4">
    <location>
        <begin position="112"/>
        <end position="288"/>
    </location>
</feature>
<dbReference type="RefSeq" id="WP_055114216.1">
    <property type="nucleotide sequence ID" value="NZ_CXWA01000001.1"/>
</dbReference>
<dbReference type="STRING" id="311410.LA5095_01300"/>
<protein>
    <submittedName>
        <fullName evidence="5">D-lactate dehydrogenase</fullName>
        <ecNumber evidence="5">1.1.1.28</ecNumber>
    </submittedName>
</protein>
<evidence type="ECO:0000256" key="2">
    <source>
        <dbReference type="ARBA" id="ARBA00023002"/>
    </source>
</evidence>
<dbReference type="GO" id="GO:0008720">
    <property type="term" value="F:D-lactate dehydrogenase (NAD+) activity"/>
    <property type="evidence" value="ECO:0007669"/>
    <property type="project" value="UniProtKB-EC"/>
</dbReference>
<evidence type="ECO:0000259" key="4">
    <source>
        <dbReference type="Pfam" id="PF02826"/>
    </source>
</evidence>
<evidence type="ECO:0000313" key="5">
    <source>
        <dbReference type="EMBL" id="CTQ70523.1"/>
    </source>
</evidence>
<dbReference type="GeneID" id="97669931"/>
<comment type="similarity">
    <text evidence="1">Belongs to the D-isomer specific 2-hydroxyacid dehydrogenase family.</text>
</comment>
<dbReference type="EC" id="1.1.1.28" evidence="5"/>
<dbReference type="Proteomes" id="UP000049983">
    <property type="component" value="Unassembled WGS sequence"/>
</dbReference>
<evidence type="ECO:0000256" key="3">
    <source>
        <dbReference type="ARBA" id="ARBA00023027"/>
    </source>
</evidence>
<dbReference type="InterPro" id="IPR036291">
    <property type="entry name" value="NAD(P)-bd_dom_sf"/>
</dbReference>
<evidence type="ECO:0000256" key="1">
    <source>
        <dbReference type="ARBA" id="ARBA00005854"/>
    </source>
</evidence>
<proteinExistence type="inferred from homology"/>
<keyword evidence="6" id="KW-1185">Reference proteome</keyword>
<dbReference type="SUPFAM" id="SSF52283">
    <property type="entry name" value="Formate/glycerate dehydrogenase catalytic domain-like"/>
    <property type="match status" value="1"/>
</dbReference>
<dbReference type="OrthoDB" id="7681356at2"/>
<dbReference type="GO" id="GO:0051287">
    <property type="term" value="F:NAD binding"/>
    <property type="evidence" value="ECO:0007669"/>
    <property type="project" value="InterPro"/>
</dbReference>
<gene>
    <name evidence="5" type="primary">ldhA</name>
    <name evidence="5" type="ORF">LA5096_02555</name>
</gene>
<accession>A0A0M7A9W4</accession>
<dbReference type="AlphaFoldDB" id="A0A0M7A9W4"/>
<sequence>MRILYDPAPRRTEEIFSDADRDRFFSKFQVVEIDPADREQAYLRHLPTTDVLISQQPMGADRLAQAPGLKAIVNVETNFLPNIDYGTCFQRGIHVLTPASVFALPVAEIGLCMALSLARGVHTSHGDFLTGQEKYGLEGNANAELLTGSRIGFIGFGDLGKALHKLLAPFQADMLAYDPWLPDNHLRRLGVHPAPLDKVLQTCRVIFVVASITTENAYLLDSEKLAQMQDHAMLILLSRAAIVDFDALAREASDGRLRIATDVFPEEPVPEGDPIRSIPGILFSAHRAGALASALQQIGALTLEDLDQIAKGLPPVACRRAEPETVQRLNSKPVEFT</sequence>
<dbReference type="InterPro" id="IPR006140">
    <property type="entry name" value="D-isomer_DH_NAD-bd"/>
</dbReference>
<dbReference type="PANTHER" id="PTHR42789">
    <property type="entry name" value="D-ISOMER SPECIFIC 2-HYDROXYACID DEHYDROGENASE FAMILY PROTEIN (AFU_ORTHOLOGUE AFUA_6G10090)"/>
    <property type="match status" value="1"/>
</dbReference>
<dbReference type="SUPFAM" id="SSF51735">
    <property type="entry name" value="NAD(P)-binding Rossmann-fold domains"/>
    <property type="match status" value="1"/>
</dbReference>
<organism evidence="5 6">
    <name type="scientific">Roseibium album</name>
    <dbReference type="NCBI Taxonomy" id="311410"/>
    <lineage>
        <taxon>Bacteria</taxon>
        <taxon>Pseudomonadati</taxon>
        <taxon>Pseudomonadota</taxon>
        <taxon>Alphaproteobacteria</taxon>
        <taxon>Hyphomicrobiales</taxon>
        <taxon>Stappiaceae</taxon>
        <taxon>Roseibium</taxon>
    </lineage>
</organism>
<name>A0A0M7A9W4_9HYPH</name>
<evidence type="ECO:0000313" key="6">
    <source>
        <dbReference type="Proteomes" id="UP000049983"/>
    </source>
</evidence>
<dbReference type="EMBL" id="CXWC01000010">
    <property type="protein sequence ID" value="CTQ70523.1"/>
    <property type="molecule type" value="Genomic_DNA"/>
</dbReference>
<reference evidence="6" key="1">
    <citation type="submission" date="2015-07" db="EMBL/GenBank/DDBJ databases">
        <authorList>
            <person name="Rodrigo-Torres Lidia"/>
            <person name="Arahal R.David."/>
        </authorList>
    </citation>
    <scope>NUCLEOTIDE SEQUENCE [LARGE SCALE GENOMIC DNA]</scope>
    <source>
        <strain evidence="6">CECT 5096</strain>
    </source>
</reference>
<dbReference type="PANTHER" id="PTHR42789:SF1">
    <property type="entry name" value="D-ISOMER SPECIFIC 2-HYDROXYACID DEHYDROGENASE FAMILY PROTEIN (AFU_ORTHOLOGUE AFUA_6G10090)"/>
    <property type="match status" value="1"/>
</dbReference>
<dbReference type="InterPro" id="IPR050857">
    <property type="entry name" value="D-2-hydroxyacid_DH"/>
</dbReference>
<dbReference type="Gene3D" id="3.40.50.720">
    <property type="entry name" value="NAD(P)-binding Rossmann-like Domain"/>
    <property type="match status" value="2"/>
</dbReference>
<dbReference type="Pfam" id="PF02826">
    <property type="entry name" value="2-Hacid_dh_C"/>
    <property type="match status" value="1"/>
</dbReference>
<keyword evidence="3" id="KW-0520">NAD</keyword>
<keyword evidence="2 5" id="KW-0560">Oxidoreductase</keyword>